<accession>A0A7S3PP15</accession>
<evidence type="ECO:0000313" key="1">
    <source>
        <dbReference type="EMBL" id="CAE0445516.1"/>
    </source>
</evidence>
<dbReference type="AlphaFoldDB" id="A0A7S3PP15"/>
<name>A0A7S3PP15_9STRA</name>
<dbReference type="EMBL" id="HBIN01020328">
    <property type="protein sequence ID" value="CAE0445516.1"/>
    <property type="molecule type" value="Transcribed_RNA"/>
</dbReference>
<proteinExistence type="predicted"/>
<sequence>MKDVHDEIECDVALGFGAWYSVDATRGNLFRNCLAFNLKRDYQGEFKVDCYDKFSGNKNREMITLSRTAVVLLGIPAFQIELSKKIRASMMTDEKVLVALVSAIEQCKSKT</sequence>
<protein>
    <submittedName>
        <fullName evidence="1">Uncharacterized protein</fullName>
    </submittedName>
</protein>
<gene>
    <name evidence="1" type="ORF">ASTO00021_LOCUS15532</name>
</gene>
<reference evidence="1" key="1">
    <citation type="submission" date="2021-01" db="EMBL/GenBank/DDBJ databases">
        <authorList>
            <person name="Corre E."/>
            <person name="Pelletier E."/>
            <person name="Niang G."/>
            <person name="Scheremetjew M."/>
            <person name="Finn R."/>
            <person name="Kale V."/>
            <person name="Holt S."/>
            <person name="Cochrane G."/>
            <person name="Meng A."/>
            <person name="Brown T."/>
            <person name="Cohen L."/>
        </authorList>
    </citation>
    <scope>NUCLEOTIDE SEQUENCE</scope>
    <source>
        <strain evidence="1">GSBS06</strain>
    </source>
</reference>
<organism evidence="1">
    <name type="scientific">Aplanochytrium stocchinoi</name>
    <dbReference type="NCBI Taxonomy" id="215587"/>
    <lineage>
        <taxon>Eukaryota</taxon>
        <taxon>Sar</taxon>
        <taxon>Stramenopiles</taxon>
        <taxon>Bigyra</taxon>
        <taxon>Labyrinthulomycetes</taxon>
        <taxon>Thraustochytrida</taxon>
        <taxon>Thraustochytriidae</taxon>
        <taxon>Aplanochytrium</taxon>
    </lineage>
</organism>